<feature type="non-terminal residue" evidence="2">
    <location>
        <position position="161"/>
    </location>
</feature>
<evidence type="ECO:0000259" key="1">
    <source>
        <dbReference type="Pfam" id="PF24390"/>
    </source>
</evidence>
<name>A0A0F8ZRL7_9ZZZZ</name>
<dbReference type="Pfam" id="PF24390">
    <property type="entry name" value="PRTase-CE"/>
    <property type="match status" value="1"/>
</dbReference>
<organism evidence="2">
    <name type="scientific">marine sediment metagenome</name>
    <dbReference type="NCBI Taxonomy" id="412755"/>
    <lineage>
        <taxon>unclassified sequences</taxon>
        <taxon>metagenomes</taxon>
        <taxon>ecological metagenomes</taxon>
    </lineage>
</organism>
<feature type="domain" description="PRTase-CE" evidence="1">
    <location>
        <begin position="29"/>
        <end position="148"/>
    </location>
</feature>
<accession>A0A0F8ZRL7</accession>
<proteinExistence type="predicted"/>
<sequence length="161" mass="18777">MNNTEDALLQKIKVLNETIWESRVREPLVMEWLNNFTGNGPATTDERLHALFLLSNVVYFGNTQMRELMKALYRDLYQYPIFESIRKNNGDTTNHNQITQAFAKELHRTQFLGVGNPSESGCHLLYYFRQENRLAKTHFIHTHQLFQRDSGTGSNSIRSPE</sequence>
<dbReference type="InterPro" id="IPR056920">
    <property type="entry name" value="PRTase-CE"/>
</dbReference>
<reference evidence="2" key="1">
    <citation type="journal article" date="2015" name="Nature">
        <title>Complex archaea that bridge the gap between prokaryotes and eukaryotes.</title>
        <authorList>
            <person name="Spang A."/>
            <person name="Saw J.H."/>
            <person name="Jorgensen S.L."/>
            <person name="Zaremba-Niedzwiedzka K."/>
            <person name="Martijn J."/>
            <person name="Lind A.E."/>
            <person name="van Eijk R."/>
            <person name="Schleper C."/>
            <person name="Guy L."/>
            <person name="Ettema T.J."/>
        </authorList>
    </citation>
    <scope>NUCLEOTIDE SEQUENCE</scope>
</reference>
<dbReference type="AlphaFoldDB" id="A0A0F8ZRL7"/>
<comment type="caution">
    <text evidence="2">The sequence shown here is derived from an EMBL/GenBank/DDBJ whole genome shotgun (WGS) entry which is preliminary data.</text>
</comment>
<dbReference type="EMBL" id="LAZR01058857">
    <property type="protein sequence ID" value="KKK69024.1"/>
    <property type="molecule type" value="Genomic_DNA"/>
</dbReference>
<gene>
    <name evidence="2" type="ORF">LCGC14_2938190</name>
</gene>
<evidence type="ECO:0000313" key="2">
    <source>
        <dbReference type="EMBL" id="KKK69024.1"/>
    </source>
</evidence>
<protein>
    <recommendedName>
        <fullName evidence="1">PRTase-CE domain-containing protein</fullName>
    </recommendedName>
</protein>